<protein>
    <submittedName>
        <fullName evidence="3">Uncharacterized protein</fullName>
    </submittedName>
</protein>
<gene>
    <name evidence="3" type="ORF">LCGC14_2512300</name>
</gene>
<feature type="non-terminal residue" evidence="3">
    <location>
        <position position="1"/>
    </location>
</feature>
<keyword evidence="1" id="KW-0175">Coiled coil</keyword>
<organism evidence="3">
    <name type="scientific">marine sediment metagenome</name>
    <dbReference type="NCBI Taxonomy" id="412755"/>
    <lineage>
        <taxon>unclassified sequences</taxon>
        <taxon>metagenomes</taxon>
        <taxon>ecological metagenomes</taxon>
    </lineage>
</organism>
<comment type="caution">
    <text evidence="3">The sequence shown here is derived from an EMBL/GenBank/DDBJ whole genome shotgun (WGS) entry which is preliminary data.</text>
</comment>
<feature type="region of interest" description="Disordered" evidence="2">
    <location>
        <begin position="98"/>
        <end position="118"/>
    </location>
</feature>
<reference evidence="3" key="1">
    <citation type="journal article" date="2015" name="Nature">
        <title>Complex archaea that bridge the gap between prokaryotes and eukaryotes.</title>
        <authorList>
            <person name="Spang A."/>
            <person name="Saw J.H."/>
            <person name="Jorgensen S.L."/>
            <person name="Zaremba-Niedzwiedzka K."/>
            <person name="Martijn J."/>
            <person name="Lind A.E."/>
            <person name="van Eijk R."/>
            <person name="Schleper C."/>
            <person name="Guy L."/>
            <person name="Ettema T.J."/>
        </authorList>
    </citation>
    <scope>NUCLEOTIDE SEQUENCE</scope>
</reference>
<evidence type="ECO:0000256" key="2">
    <source>
        <dbReference type="SAM" id="MobiDB-lite"/>
    </source>
</evidence>
<name>A0A0F9DAL2_9ZZZZ</name>
<dbReference type="EMBL" id="LAZR01040323">
    <property type="protein sequence ID" value="KKL14771.1"/>
    <property type="molecule type" value="Genomic_DNA"/>
</dbReference>
<sequence>ARIASSRNKREIKTAIRTQVSKQKEVERQRKFEERTEKIIKKQKRIAEVREVQLRRERAESNILQARAKAKRARSTIIGPIGTRGITLNIGGPIVQSKGAVKRKKKGPTPGLGRFRVL</sequence>
<dbReference type="AlphaFoldDB" id="A0A0F9DAL2"/>
<accession>A0A0F9DAL2</accession>
<evidence type="ECO:0000256" key="1">
    <source>
        <dbReference type="SAM" id="Coils"/>
    </source>
</evidence>
<feature type="coiled-coil region" evidence="1">
    <location>
        <begin position="49"/>
        <end position="76"/>
    </location>
</feature>
<proteinExistence type="predicted"/>
<evidence type="ECO:0000313" key="3">
    <source>
        <dbReference type="EMBL" id="KKL14771.1"/>
    </source>
</evidence>